<comment type="caution">
    <text evidence="6">The sequence shown here is derived from an EMBL/GenBank/DDBJ whole genome shotgun (WGS) entry which is preliminary data.</text>
</comment>
<feature type="domain" description="NAA35-like N-terminal" evidence="4">
    <location>
        <begin position="32"/>
        <end position="190"/>
    </location>
</feature>
<comment type="subcellular location">
    <subcellularLocation>
        <location evidence="1">Cytoplasm</location>
    </subcellularLocation>
</comment>
<dbReference type="InterPro" id="IPR057982">
    <property type="entry name" value="TPR_NAA35"/>
</dbReference>
<evidence type="ECO:0000313" key="7">
    <source>
        <dbReference type="Proteomes" id="UP001385951"/>
    </source>
</evidence>
<feature type="domain" description="NAA35-like TPR repeats" evidence="5">
    <location>
        <begin position="337"/>
        <end position="500"/>
    </location>
</feature>
<organism evidence="6 7">
    <name type="scientific">Cerrena zonata</name>
    <dbReference type="NCBI Taxonomy" id="2478898"/>
    <lineage>
        <taxon>Eukaryota</taxon>
        <taxon>Fungi</taxon>
        <taxon>Dikarya</taxon>
        <taxon>Basidiomycota</taxon>
        <taxon>Agaricomycotina</taxon>
        <taxon>Agaricomycetes</taxon>
        <taxon>Polyporales</taxon>
        <taxon>Cerrenaceae</taxon>
        <taxon>Cerrena</taxon>
    </lineage>
</organism>
<dbReference type="InterPro" id="IPR057983">
    <property type="entry name" value="NAA35-like_N"/>
</dbReference>
<evidence type="ECO:0000256" key="3">
    <source>
        <dbReference type="ARBA" id="ARBA00022490"/>
    </source>
</evidence>
<dbReference type="EMBL" id="JASBNA010000009">
    <property type="protein sequence ID" value="KAK7688903.1"/>
    <property type="molecule type" value="Genomic_DNA"/>
</dbReference>
<reference evidence="6 7" key="1">
    <citation type="submission" date="2022-09" db="EMBL/GenBank/DDBJ databases">
        <authorList>
            <person name="Palmer J.M."/>
        </authorList>
    </citation>
    <scope>NUCLEOTIDE SEQUENCE [LARGE SCALE GENOMIC DNA]</scope>
    <source>
        <strain evidence="6 7">DSM 7382</strain>
    </source>
</reference>
<evidence type="ECO:0000256" key="2">
    <source>
        <dbReference type="ARBA" id="ARBA00006289"/>
    </source>
</evidence>
<accession>A0AAW0G6F0</accession>
<evidence type="ECO:0000256" key="1">
    <source>
        <dbReference type="ARBA" id="ARBA00004496"/>
    </source>
</evidence>
<dbReference type="PANTHER" id="PTHR21373:SF0">
    <property type="entry name" value="N-ALPHA-ACETYLTRANSFERASE 35, NATC AUXILIARY SUBUNIT"/>
    <property type="match status" value="1"/>
</dbReference>
<protein>
    <submittedName>
        <fullName evidence="6">Uncharacterized protein</fullName>
    </submittedName>
</protein>
<sequence length="716" mass="82165">MDIDNWKEIPGGDAFEDVTDLFDQAASDMAQGDVILSDGFTLMEAMGAFEIGEPRMDSGVILDTNRRLPFDPLTPLLPEEVCWILDRSFACEMEWHSGSTLSQTVYTLLYVHHMTTIDPDFLLQVPLNDGSERPIGLVTIVLRAAVMAMLKCCDLSWRELSKGRVFDTEDWQGEKCDVSLLEGVPAEYIIQKLDAACSWLHSLNIRSDQRDAIIDRLLLRKSLLELFRLDLQHARDRLRPSLVIARHGLHKVLQYAPPQPLEDSLAIRAVDPYITRRLPNFLPMRVVTLPSQDNVWKCLEQLLDGWSEVDSLLQSSTLSAWELTGSIRNWSPPHSLPPPYIRSLIQTCFFDHNLIAYQFPATWISERFWLESLGISWEKVSNILRAGLVDAQSSVHEVERSVGKLVLQDVRSYWFNPPRRRRYLMNSLLDHLIVFDLLQQLTRRCPFEDPEQQAIANAIPYVLLLRQLRTVLDIIFSGFHQDLYAHDERPIAYWHVVQVIEIYVDIVEEVKPVIPKDSPAYAELEFAQTYHDALEKICGALCSLTMSDIRQPKDRISVNYRKRYKWLYTKSFPSNEEVTIIPIPGIDHFFSDSEQCISASRLPFHSLRIVNISDIQDPLFVIQELTNAKNMLLQLTRVDVERFWAPKQTRDQIEFIQVTVQSCEALATALQSSVDASAETHAVSNSDDQDRKHLGRKLRWVPVTHPWLPGLAQDTT</sequence>
<dbReference type="Pfam" id="PF25789">
    <property type="entry name" value="TPR_NAA35"/>
    <property type="match status" value="1"/>
</dbReference>
<dbReference type="InterPro" id="IPR007244">
    <property type="entry name" value="Naa35_N"/>
</dbReference>
<dbReference type="PANTHER" id="PTHR21373">
    <property type="entry name" value="GLUCOSE REPRESSIBLE PROTEIN MAK10"/>
    <property type="match status" value="1"/>
</dbReference>
<dbReference type="Proteomes" id="UP001385951">
    <property type="component" value="Unassembled WGS sequence"/>
</dbReference>
<dbReference type="Pfam" id="PF04112">
    <property type="entry name" value="Mak10"/>
    <property type="match status" value="1"/>
</dbReference>
<keyword evidence="3" id="KW-0963">Cytoplasm</keyword>
<evidence type="ECO:0000259" key="4">
    <source>
        <dbReference type="Pfam" id="PF04112"/>
    </source>
</evidence>
<evidence type="ECO:0000313" key="6">
    <source>
        <dbReference type="EMBL" id="KAK7688903.1"/>
    </source>
</evidence>
<keyword evidence="7" id="KW-1185">Reference proteome</keyword>
<gene>
    <name evidence="6" type="ORF">QCA50_007594</name>
</gene>
<dbReference type="GO" id="GO:0031417">
    <property type="term" value="C:NatC complex"/>
    <property type="evidence" value="ECO:0007669"/>
    <property type="project" value="InterPro"/>
</dbReference>
<dbReference type="AlphaFoldDB" id="A0AAW0G6F0"/>
<name>A0AAW0G6F0_9APHY</name>
<proteinExistence type="inferred from homology"/>
<comment type="similarity">
    <text evidence="2">Belongs to the MAK10 family.</text>
</comment>
<evidence type="ECO:0000259" key="5">
    <source>
        <dbReference type="Pfam" id="PF25789"/>
    </source>
</evidence>